<sequence>MSDSTPSQTKEILLSYLDTQRGSLLWKVEGLDEGQLRRPMTGTGTNLLGLVKHLTAVEYGYFQMSFGRPYPDLENLRMDADRNLDFYATAQERADEIIQGYRDAIAASRQTCAELDLDAVAQVPWWQEPTTLERLVVHVTVETARHLGHADIVREQIDGKAGLTATNDNMWGQGTEFWEEHLTRLRTLAKQAEVGALDAVAQNPKEDQN</sequence>
<dbReference type="SUPFAM" id="SSF109854">
    <property type="entry name" value="DinB/YfiT-like putative metalloenzymes"/>
    <property type="match status" value="1"/>
</dbReference>
<dbReference type="InterPro" id="IPR007061">
    <property type="entry name" value="MST-like"/>
</dbReference>
<keyword evidence="2" id="KW-1185">Reference proteome</keyword>
<dbReference type="InterPro" id="IPR034660">
    <property type="entry name" value="DinB/YfiT-like"/>
</dbReference>
<dbReference type="GO" id="GO:0032259">
    <property type="term" value="P:methylation"/>
    <property type="evidence" value="ECO:0007669"/>
    <property type="project" value="UniProtKB-KW"/>
</dbReference>
<dbReference type="STRING" id="1255658.FM114_02100"/>
<name>A0A1R4IIB3_9ACTN</name>
<dbReference type="Proteomes" id="UP000188342">
    <property type="component" value="Unassembled WGS sequence"/>
</dbReference>
<dbReference type="Gene3D" id="1.20.120.450">
    <property type="entry name" value="dinb family like domain"/>
    <property type="match status" value="1"/>
</dbReference>
<protein>
    <submittedName>
        <fullName evidence="1">Type I restriction-modification system methyltransferase subunit</fullName>
    </submittedName>
</protein>
<proteinExistence type="predicted"/>
<dbReference type="AlphaFoldDB" id="A0A1R4IIB3"/>
<gene>
    <name evidence="1" type="ORF">FM114_02100</name>
</gene>
<keyword evidence="1" id="KW-0489">Methyltransferase</keyword>
<dbReference type="EMBL" id="FUKQ01000007">
    <property type="protein sequence ID" value="SJN19652.1"/>
    <property type="molecule type" value="Genomic_DNA"/>
</dbReference>
<evidence type="ECO:0000313" key="1">
    <source>
        <dbReference type="EMBL" id="SJN19652.1"/>
    </source>
</evidence>
<dbReference type="GO" id="GO:0008168">
    <property type="term" value="F:methyltransferase activity"/>
    <property type="evidence" value="ECO:0007669"/>
    <property type="project" value="UniProtKB-KW"/>
</dbReference>
<organism evidence="1 2">
    <name type="scientific">Luteococcus japonicus LSP_Lj1</name>
    <dbReference type="NCBI Taxonomy" id="1255658"/>
    <lineage>
        <taxon>Bacteria</taxon>
        <taxon>Bacillati</taxon>
        <taxon>Actinomycetota</taxon>
        <taxon>Actinomycetes</taxon>
        <taxon>Propionibacteriales</taxon>
        <taxon>Propionibacteriaceae</taxon>
        <taxon>Luteococcus</taxon>
    </lineage>
</organism>
<dbReference type="Pfam" id="PF04978">
    <property type="entry name" value="MST"/>
    <property type="match status" value="1"/>
</dbReference>
<reference evidence="1 2" key="1">
    <citation type="submission" date="2017-02" db="EMBL/GenBank/DDBJ databases">
        <authorList>
            <person name="Peterson S.W."/>
        </authorList>
    </citation>
    <scope>NUCLEOTIDE SEQUENCE [LARGE SCALE GENOMIC DNA]</scope>
    <source>
        <strain evidence="1 2">LSP_Lj1</strain>
    </source>
</reference>
<evidence type="ECO:0000313" key="2">
    <source>
        <dbReference type="Proteomes" id="UP000188342"/>
    </source>
</evidence>
<accession>A0A1R4IIB3</accession>
<dbReference type="OrthoDB" id="4548523at2"/>
<dbReference type="RefSeq" id="WP_094763541.1">
    <property type="nucleotide sequence ID" value="NZ_FUKQ01000007.1"/>
</dbReference>
<keyword evidence="1" id="KW-0808">Transferase</keyword>